<evidence type="ECO:0000313" key="9">
    <source>
        <dbReference type="Proteomes" id="UP000583929"/>
    </source>
</evidence>
<sequence>MENNNWVVFVGMVMAIVAQASNMVITKMAMSNGTNKYIMPLYSNAISSFILLPFAYYFLFYYPRSSDLPPLTSSIVCRFFFLALFGCSGQIFGYVGIDYSSPTLGTAMLNLIPAFTFILAIIFRMESVNWRSSSSQAKCLGTIVSISGAFVVTLYKGPPIIQEFSLIPNLPPQLLSSSQSEWALGGLFLATDCFVSSLWYILQASTQKRYPAVVLAVLYQTSFSALLDALFSLIVVKDTSAWKLKFDMGLVAILYTAIVSTVIRYTLITWCVSKAGPLYCSMFKPLGIVFTLLMGAIFLGESLYLGCFIGAIIIVSGFYGVMWGKAKEEKMERESCGEVDEAMAHGSQSLFDHKAPLLSNK</sequence>
<dbReference type="PANTHER" id="PTHR31218">
    <property type="entry name" value="WAT1-RELATED PROTEIN"/>
    <property type="match status" value="1"/>
</dbReference>
<evidence type="ECO:0000256" key="6">
    <source>
        <dbReference type="RuleBase" id="RU363077"/>
    </source>
</evidence>
<dbReference type="AlphaFoldDB" id="A0A7J6HJT0"/>
<feature type="transmembrane region" description="Helical" evidence="6">
    <location>
        <begin position="279"/>
        <end position="297"/>
    </location>
</feature>
<dbReference type="InterPro" id="IPR000620">
    <property type="entry name" value="EamA_dom"/>
</dbReference>
<dbReference type="GO" id="GO:0016020">
    <property type="term" value="C:membrane"/>
    <property type="evidence" value="ECO:0007669"/>
    <property type="project" value="UniProtKB-SubCell"/>
</dbReference>
<evidence type="ECO:0000313" key="8">
    <source>
        <dbReference type="EMBL" id="KAF4395486.1"/>
    </source>
</evidence>
<dbReference type="PRINTS" id="PR01692">
    <property type="entry name" value="LIPOCALINIMR"/>
</dbReference>
<comment type="caution">
    <text evidence="8">The sequence shown here is derived from an EMBL/GenBank/DDBJ whole genome shotgun (WGS) entry which is preliminary data.</text>
</comment>
<keyword evidence="5 6" id="KW-0472">Membrane</keyword>
<dbReference type="SUPFAM" id="SSF103481">
    <property type="entry name" value="Multidrug resistance efflux transporter EmrE"/>
    <property type="match status" value="2"/>
</dbReference>
<evidence type="ECO:0000256" key="2">
    <source>
        <dbReference type="ARBA" id="ARBA00007635"/>
    </source>
</evidence>
<feature type="transmembrane region" description="Helical" evidence="6">
    <location>
        <begin position="248"/>
        <end position="267"/>
    </location>
</feature>
<protein>
    <recommendedName>
        <fullName evidence="6">WAT1-related protein</fullName>
    </recommendedName>
</protein>
<feature type="transmembrane region" description="Helical" evidence="6">
    <location>
        <begin position="37"/>
        <end position="59"/>
    </location>
</feature>
<feature type="transmembrane region" description="Helical" evidence="6">
    <location>
        <begin position="182"/>
        <end position="202"/>
    </location>
</feature>
<dbReference type="EMBL" id="JAATIQ010000040">
    <property type="protein sequence ID" value="KAF4395486.1"/>
    <property type="molecule type" value="Genomic_DNA"/>
</dbReference>
<keyword evidence="4 6" id="KW-1133">Transmembrane helix</keyword>
<reference evidence="8 9" key="1">
    <citation type="journal article" date="2020" name="bioRxiv">
        <title>Sequence and annotation of 42 cannabis genomes reveals extensive copy number variation in cannabinoid synthesis and pathogen resistance genes.</title>
        <authorList>
            <person name="Mckernan K.J."/>
            <person name="Helbert Y."/>
            <person name="Kane L.T."/>
            <person name="Ebling H."/>
            <person name="Zhang L."/>
            <person name="Liu B."/>
            <person name="Eaton Z."/>
            <person name="Mclaughlin S."/>
            <person name="Kingan S."/>
            <person name="Baybayan P."/>
            <person name="Concepcion G."/>
            <person name="Jordan M."/>
            <person name="Riva A."/>
            <person name="Barbazuk W."/>
            <person name="Harkins T."/>
        </authorList>
    </citation>
    <scope>NUCLEOTIDE SEQUENCE [LARGE SCALE GENOMIC DNA]</scope>
    <source>
        <strain evidence="9">cv. Jamaican Lion 4</strain>
        <tissue evidence="8">Leaf</tissue>
    </source>
</reference>
<feature type="transmembrane region" description="Helical" evidence="6">
    <location>
        <begin position="303"/>
        <end position="323"/>
    </location>
</feature>
<name>A0A7J6HJT0_CANSA</name>
<dbReference type="GO" id="GO:0022857">
    <property type="term" value="F:transmembrane transporter activity"/>
    <property type="evidence" value="ECO:0007669"/>
    <property type="project" value="InterPro"/>
</dbReference>
<feature type="domain" description="EamA" evidence="7">
    <location>
        <begin position="185"/>
        <end position="322"/>
    </location>
</feature>
<gene>
    <name evidence="8" type="ORF">G4B88_010950</name>
</gene>
<dbReference type="InterPro" id="IPR037185">
    <property type="entry name" value="EmrE-like"/>
</dbReference>
<dbReference type="InterPro" id="IPR030184">
    <property type="entry name" value="WAT1-related"/>
</dbReference>
<organism evidence="8 9">
    <name type="scientific">Cannabis sativa</name>
    <name type="common">Hemp</name>
    <name type="synonym">Marijuana</name>
    <dbReference type="NCBI Taxonomy" id="3483"/>
    <lineage>
        <taxon>Eukaryota</taxon>
        <taxon>Viridiplantae</taxon>
        <taxon>Streptophyta</taxon>
        <taxon>Embryophyta</taxon>
        <taxon>Tracheophyta</taxon>
        <taxon>Spermatophyta</taxon>
        <taxon>Magnoliopsida</taxon>
        <taxon>eudicotyledons</taxon>
        <taxon>Gunneridae</taxon>
        <taxon>Pentapetalae</taxon>
        <taxon>rosids</taxon>
        <taxon>fabids</taxon>
        <taxon>Rosales</taxon>
        <taxon>Cannabaceae</taxon>
        <taxon>Cannabis</taxon>
    </lineage>
</organism>
<accession>A0A7J6HJT0</accession>
<keyword evidence="9" id="KW-1185">Reference proteome</keyword>
<evidence type="ECO:0000256" key="5">
    <source>
        <dbReference type="ARBA" id="ARBA00023136"/>
    </source>
</evidence>
<comment type="subcellular location">
    <subcellularLocation>
        <location evidence="1 6">Membrane</location>
        <topology evidence="1 6">Multi-pass membrane protein</topology>
    </subcellularLocation>
</comment>
<feature type="transmembrane region" description="Helical" evidence="6">
    <location>
        <begin position="79"/>
        <end position="97"/>
    </location>
</feature>
<keyword evidence="3 6" id="KW-0812">Transmembrane</keyword>
<dbReference type="Pfam" id="PF00892">
    <property type="entry name" value="EamA"/>
    <property type="match status" value="1"/>
</dbReference>
<proteinExistence type="inferred from homology"/>
<dbReference type="InterPro" id="IPR008075">
    <property type="entry name" value="LIMR"/>
</dbReference>
<evidence type="ECO:0000256" key="4">
    <source>
        <dbReference type="ARBA" id="ARBA00022989"/>
    </source>
</evidence>
<dbReference type="Proteomes" id="UP000583929">
    <property type="component" value="Unassembled WGS sequence"/>
</dbReference>
<feature type="transmembrane region" description="Helical" evidence="6">
    <location>
        <begin position="6"/>
        <end position="25"/>
    </location>
</feature>
<feature type="transmembrane region" description="Helical" evidence="6">
    <location>
        <begin position="104"/>
        <end position="123"/>
    </location>
</feature>
<feature type="transmembrane region" description="Helical" evidence="6">
    <location>
        <begin position="214"/>
        <end position="236"/>
    </location>
</feature>
<comment type="similarity">
    <text evidence="2 6">Belongs to the drug/metabolite transporter (DMT) superfamily. Plant drug/metabolite exporter (P-DME) (TC 2.A.7.4) family.</text>
</comment>
<evidence type="ECO:0000256" key="3">
    <source>
        <dbReference type="ARBA" id="ARBA00022692"/>
    </source>
</evidence>
<evidence type="ECO:0000256" key="1">
    <source>
        <dbReference type="ARBA" id="ARBA00004141"/>
    </source>
</evidence>
<evidence type="ECO:0000259" key="7">
    <source>
        <dbReference type="Pfam" id="PF00892"/>
    </source>
</evidence>